<reference evidence="11" key="1">
    <citation type="submission" date="2022-11" db="EMBL/GenBank/DDBJ databases">
        <authorList>
            <person name="Petersen C."/>
        </authorList>
    </citation>
    <scope>NUCLEOTIDE SEQUENCE</scope>
    <source>
        <strain evidence="11">IBT 30761</strain>
    </source>
</reference>
<evidence type="ECO:0000313" key="12">
    <source>
        <dbReference type="Proteomes" id="UP001149074"/>
    </source>
</evidence>
<evidence type="ECO:0000259" key="10">
    <source>
        <dbReference type="PROSITE" id="PS50850"/>
    </source>
</evidence>
<dbReference type="SUPFAM" id="SSF103473">
    <property type="entry name" value="MFS general substrate transporter"/>
    <property type="match status" value="1"/>
</dbReference>
<keyword evidence="4 9" id="KW-0812">Transmembrane</keyword>
<feature type="domain" description="Major facilitator superfamily (MFS) profile" evidence="10">
    <location>
        <begin position="10"/>
        <end position="482"/>
    </location>
</feature>
<protein>
    <submittedName>
        <fullName evidence="11">Hexose transporter</fullName>
    </submittedName>
</protein>
<keyword evidence="3 7" id="KW-0813">Transport</keyword>
<sequence length="551" mass="60874">MVLIGNIYVIASVAVVGGGLFGFDIASLSAQLSENSYNCYFNQGPNGPPFTNDGADCSGPHSLVQGGITASMAAGSWLGALISGFVSDHLGRKYAIMTGCVIWIVGSTLICASQNIGMLIVGRIINGLAVGIESAQVPVYISELSPPSKRGRFVGLQQWAITWGILIMYYISYGCSFIGGRDSDNWSAASWRVPWGLQMIPAILLFFAMTFLPESPRWLARKDRWEEAHEVLALVHAKGDRNHAFVAFELQDIREMCELERTFKDAGYLDLFKPKMLNRTMVGLFTQIWSQLTGMNVMMYYIGYVFGMAGYSGNANLLASSIQYIINVVMTLPALIWQDRWGRRNTMLVGALLMCCFMFANAGILGAHARILPMDERTTPEQSMSLTGSAAKGLIACTYLFVASYAPTWGPVSWTYPPELYPLRLRSKGVSMSTSGNWAFNTALGLFTPPAFENITWRTYVLFGVFNAAMFIHVFFMFPETAGKTLEETEAMFEDPNGFKYLGTPAWKTRVITSRTVALEHGDLETAKAREPESRPTVSTTERVGDNKEMR</sequence>
<evidence type="ECO:0000313" key="11">
    <source>
        <dbReference type="EMBL" id="KAJ5102488.1"/>
    </source>
</evidence>
<feature type="transmembrane region" description="Helical" evidence="9">
    <location>
        <begin position="193"/>
        <end position="212"/>
    </location>
</feature>
<dbReference type="InterPro" id="IPR005829">
    <property type="entry name" value="Sugar_transporter_CS"/>
</dbReference>
<dbReference type="GO" id="GO:0005351">
    <property type="term" value="F:carbohydrate:proton symporter activity"/>
    <property type="evidence" value="ECO:0007669"/>
    <property type="project" value="TreeGrafter"/>
</dbReference>
<name>A0A9W9FLM2_9EURO</name>
<dbReference type="Proteomes" id="UP001149074">
    <property type="component" value="Unassembled WGS sequence"/>
</dbReference>
<dbReference type="InterPro" id="IPR050360">
    <property type="entry name" value="MFS_Sugar_Transporters"/>
</dbReference>
<dbReference type="Pfam" id="PF00083">
    <property type="entry name" value="Sugar_tr"/>
    <property type="match status" value="1"/>
</dbReference>
<comment type="caution">
    <text evidence="11">The sequence shown here is derived from an EMBL/GenBank/DDBJ whole genome shotgun (WGS) entry which is preliminary data.</text>
</comment>
<keyword evidence="5 9" id="KW-1133">Transmembrane helix</keyword>
<dbReference type="InterPro" id="IPR020846">
    <property type="entry name" value="MFS_dom"/>
</dbReference>
<dbReference type="PANTHER" id="PTHR48022">
    <property type="entry name" value="PLASTIDIC GLUCOSE TRANSPORTER 4"/>
    <property type="match status" value="1"/>
</dbReference>
<feature type="transmembrane region" description="Helical" evidence="9">
    <location>
        <begin position="282"/>
        <end position="303"/>
    </location>
</feature>
<dbReference type="FunFam" id="1.20.1250.20:FF:000026">
    <property type="entry name" value="MFS quinate transporter QutD"/>
    <property type="match status" value="1"/>
</dbReference>
<dbReference type="InterPro" id="IPR036259">
    <property type="entry name" value="MFS_trans_sf"/>
</dbReference>
<keyword evidence="6 9" id="KW-0472">Membrane</keyword>
<comment type="similarity">
    <text evidence="2 7">Belongs to the major facilitator superfamily. Sugar transporter (TC 2.A.1.1) family.</text>
</comment>
<feature type="transmembrane region" description="Helical" evidence="9">
    <location>
        <begin position="68"/>
        <end position="87"/>
    </location>
</feature>
<evidence type="ECO:0000256" key="7">
    <source>
        <dbReference type="RuleBase" id="RU003346"/>
    </source>
</evidence>
<feature type="transmembrane region" description="Helical" evidence="9">
    <location>
        <begin position="389"/>
        <end position="408"/>
    </location>
</feature>
<feature type="region of interest" description="Disordered" evidence="8">
    <location>
        <begin position="522"/>
        <end position="551"/>
    </location>
</feature>
<feature type="transmembrane region" description="Helical" evidence="9">
    <location>
        <begin position="153"/>
        <end position="173"/>
    </location>
</feature>
<evidence type="ECO:0000256" key="3">
    <source>
        <dbReference type="ARBA" id="ARBA00022448"/>
    </source>
</evidence>
<comment type="subcellular location">
    <subcellularLocation>
        <location evidence="1">Membrane</location>
        <topology evidence="1">Multi-pass membrane protein</topology>
    </subcellularLocation>
</comment>
<evidence type="ECO:0000256" key="6">
    <source>
        <dbReference type="ARBA" id="ARBA00023136"/>
    </source>
</evidence>
<dbReference type="EMBL" id="JAPQKI010000004">
    <property type="protein sequence ID" value="KAJ5102488.1"/>
    <property type="molecule type" value="Genomic_DNA"/>
</dbReference>
<feature type="compositionally biased region" description="Basic and acidic residues" evidence="8">
    <location>
        <begin position="522"/>
        <end position="534"/>
    </location>
</feature>
<feature type="transmembrane region" description="Helical" evidence="9">
    <location>
        <begin position="94"/>
        <end position="110"/>
    </location>
</feature>
<dbReference type="PRINTS" id="PR00171">
    <property type="entry name" value="SUGRTRNSPORT"/>
</dbReference>
<dbReference type="CDD" id="cd17356">
    <property type="entry name" value="MFS_HXT"/>
    <property type="match status" value="1"/>
</dbReference>
<accession>A0A9W9FLM2</accession>
<gene>
    <name evidence="11" type="ORF">N7532_003017</name>
</gene>
<dbReference type="NCBIfam" id="TIGR00879">
    <property type="entry name" value="SP"/>
    <property type="match status" value="1"/>
</dbReference>
<dbReference type="GO" id="GO:0016020">
    <property type="term" value="C:membrane"/>
    <property type="evidence" value="ECO:0007669"/>
    <property type="project" value="UniProtKB-SubCell"/>
</dbReference>
<evidence type="ECO:0000256" key="1">
    <source>
        <dbReference type="ARBA" id="ARBA00004141"/>
    </source>
</evidence>
<evidence type="ECO:0000256" key="9">
    <source>
        <dbReference type="SAM" id="Phobius"/>
    </source>
</evidence>
<dbReference type="InterPro" id="IPR003663">
    <property type="entry name" value="Sugar/inositol_transpt"/>
</dbReference>
<dbReference type="OrthoDB" id="4142200at2759"/>
<feature type="transmembrane region" description="Helical" evidence="9">
    <location>
        <begin position="460"/>
        <end position="478"/>
    </location>
</feature>
<feature type="transmembrane region" description="Helical" evidence="9">
    <location>
        <begin position="315"/>
        <end position="336"/>
    </location>
</feature>
<keyword evidence="12" id="KW-1185">Reference proteome</keyword>
<evidence type="ECO:0000256" key="5">
    <source>
        <dbReference type="ARBA" id="ARBA00022989"/>
    </source>
</evidence>
<dbReference type="Gene3D" id="1.20.1250.20">
    <property type="entry name" value="MFS general substrate transporter like domains"/>
    <property type="match status" value="1"/>
</dbReference>
<dbReference type="PROSITE" id="PS50850">
    <property type="entry name" value="MFS"/>
    <property type="match status" value="1"/>
</dbReference>
<evidence type="ECO:0000256" key="2">
    <source>
        <dbReference type="ARBA" id="ARBA00010992"/>
    </source>
</evidence>
<proteinExistence type="inferred from homology"/>
<evidence type="ECO:0000256" key="8">
    <source>
        <dbReference type="SAM" id="MobiDB-lite"/>
    </source>
</evidence>
<dbReference type="InterPro" id="IPR005828">
    <property type="entry name" value="MFS_sugar_transport-like"/>
</dbReference>
<feature type="transmembrane region" description="Helical" evidence="9">
    <location>
        <begin position="7"/>
        <end position="28"/>
    </location>
</feature>
<dbReference type="PROSITE" id="PS00216">
    <property type="entry name" value="SUGAR_TRANSPORT_1"/>
    <property type="match status" value="1"/>
</dbReference>
<dbReference type="AlphaFoldDB" id="A0A9W9FLM2"/>
<dbReference type="GeneID" id="81354490"/>
<organism evidence="11 12">
    <name type="scientific">Penicillium argentinense</name>
    <dbReference type="NCBI Taxonomy" id="1131581"/>
    <lineage>
        <taxon>Eukaryota</taxon>
        <taxon>Fungi</taxon>
        <taxon>Dikarya</taxon>
        <taxon>Ascomycota</taxon>
        <taxon>Pezizomycotina</taxon>
        <taxon>Eurotiomycetes</taxon>
        <taxon>Eurotiomycetidae</taxon>
        <taxon>Eurotiales</taxon>
        <taxon>Aspergillaceae</taxon>
        <taxon>Penicillium</taxon>
    </lineage>
</organism>
<reference evidence="11" key="2">
    <citation type="journal article" date="2023" name="IMA Fungus">
        <title>Comparative genomic study of the Penicillium genus elucidates a diverse pangenome and 15 lateral gene transfer events.</title>
        <authorList>
            <person name="Petersen C."/>
            <person name="Sorensen T."/>
            <person name="Nielsen M.R."/>
            <person name="Sondergaard T.E."/>
            <person name="Sorensen J.L."/>
            <person name="Fitzpatrick D.A."/>
            <person name="Frisvad J.C."/>
            <person name="Nielsen K.L."/>
        </authorList>
    </citation>
    <scope>NUCLEOTIDE SEQUENCE</scope>
    <source>
        <strain evidence="11">IBT 30761</strain>
    </source>
</reference>
<dbReference type="RefSeq" id="XP_056475868.1">
    <property type="nucleotide sequence ID" value="XM_056615511.1"/>
</dbReference>
<feature type="transmembrane region" description="Helical" evidence="9">
    <location>
        <begin position="348"/>
        <end position="369"/>
    </location>
</feature>
<dbReference type="PROSITE" id="PS00217">
    <property type="entry name" value="SUGAR_TRANSPORT_2"/>
    <property type="match status" value="1"/>
</dbReference>
<dbReference type="PANTHER" id="PTHR48022:SF7">
    <property type="entry name" value="MAJOR FACILITATOR SUPERFAMILY (MFS) PROFILE DOMAIN-CONTAINING PROTEIN-RELATED"/>
    <property type="match status" value="1"/>
</dbReference>
<evidence type="ECO:0000256" key="4">
    <source>
        <dbReference type="ARBA" id="ARBA00022692"/>
    </source>
</evidence>